<keyword evidence="5 10" id="KW-0812">Transmembrane</keyword>
<dbReference type="GO" id="GO:0015297">
    <property type="term" value="F:antiporter activity"/>
    <property type="evidence" value="ECO:0007669"/>
    <property type="project" value="UniProtKB-KW"/>
</dbReference>
<dbReference type="OrthoDB" id="9806302at2"/>
<evidence type="ECO:0000256" key="10">
    <source>
        <dbReference type="SAM" id="Phobius"/>
    </source>
</evidence>
<keyword evidence="7" id="KW-0406">Ion transport</keyword>
<dbReference type="EMBL" id="NOXT01000056">
    <property type="protein sequence ID" value="OYQ35486.1"/>
    <property type="molecule type" value="Genomic_DNA"/>
</dbReference>
<keyword evidence="6 10" id="KW-1133">Transmembrane helix</keyword>
<keyword evidence="2" id="KW-0813">Transport</keyword>
<evidence type="ECO:0000313" key="11">
    <source>
        <dbReference type="EMBL" id="OYQ35486.1"/>
    </source>
</evidence>
<organism evidence="11 12">
    <name type="scientific">Sandarakinorhabdus cyanobacteriorum</name>
    <dbReference type="NCBI Taxonomy" id="1981098"/>
    <lineage>
        <taxon>Bacteria</taxon>
        <taxon>Pseudomonadati</taxon>
        <taxon>Pseudomonadota</taxon>
        <taxon>Alphaproteobacteria</taxon>
        <taxon>Sphingomonadales</taxon>
        <taxon>Sphingosinicellaceae</taxon>
        <taxon>Sandarakinorhabdus</taxon>
    </lineage>
</organism>
<dbReference type="Proteomes" id="UP000216991">
    <property type="component" value="Unassembled WGS sequence"/>
</dbReference>
<comment type="caution">
    <text evidence="11">The sequence shown here is derived from an EMBL/GenBank/DDBJ whole genome shotgun (WGS) entry which is preliminary data.</text>
</comment>
<feature type="transmembrane region" description="Helical" evidence="10">
    <location>
        <begin position="105"/>
        <end position="128"/>
    </location>
</feature>
<dbReference type="Pfam" id="PF01554">
    <property type="entry name" value="MatE"/>
    <property type="match status" value="2"/>
</dbReference>
<keyword evidence="8 10" id="KW-0472">Membrane</keyword>
<feature type="transmembrane region" description="Helical" evidence="10">
    <location>
        <begin position="252"/>
        <end position="280"/>
    </location>
</feature>
<feature type="transmembrane region" description="Helical" evidence="10">
    <location>
        <begin position="373"/>
        <end position="394"/>
    </location>
</feature>
<dbReference type="GO" id="GO:0005886">
    <property type="term" value="C:plasma membrane"/>
    <property type="evidence" value="ECO:0007669"/>
    <property type="project" value="UniProtKB-SubCell"/>
</dbReference>
<accession>A0A255Z1Y1</accession>
<proteinExistence type="predicted"/>
<dbReference type="PANTHER" id="PTHR43298">
    <property type="entry name" value="MULTIDRUG RESISTANCE PROTEIN NORM-RELATED"/>
    <property type="match status" value="1"/>
</dbReference>
<dbReference type="PANTHER" id="PTHR43298:SF2">
    <property type="entry name" value="FMN_FAD EXPORTER YEEO-RELATED"/>
    <property type="match status" value="1"/>
</dbReference>
<dbReference type="InterPro" id="IPR002528">
    <property type="entry name" value="MATE_fam"/>
</dbReference>
<evidence type="ECO:0000256" key="1">
    <source>
        <dbReference type="ARBA" id="ARBA00004429"/>
    </source>
</evidence>
<comment type="subcellular location">
    <subcellularLocation>
        <location evidence="1">Cell inner membrane</location>
        <topology evidence="1">Multi-pass membrane protein</topology>
    </subcellularLocation>
</comment>
<reference evidence="11 12" key="1">
    <citation type="submission" date="2017-07" db="EMBL/GenBank/DDBJ databases">
        <title>Sandarakinorhabdus cyanobacteriorum sp. nov., a novel bacterium isolated from cyanobacterial aggregates in a eutrophic lake.</title>
        <authorList>
            <person name="Cai H."/>
        </authorList>
    </citation>
    <scope>NUCLEOTIDE SEQUENCE [LARGE SCALE GENOMIC DNA]</scope>
    <source>
        <strain evidence="11 12">TH057</strain>
    </source>
</reference>
<evidence type="ECO:0000256" key="5">
    <source>
        <dbReference type="ARBA" id="ARBA00022692"/>
    </source>
</evidence>
<feature type="transmembrane region" description="Helical" evidence="10">
    <location>
        <begin position="182"/>
        <end position="201"/>
    </location>
</feature>
<dbReference type="PIRSF" id="PIRSF006603">
    <property type="entry name" value="DinF"/>
    <property type="match status" value="1"/>
</dbReference>
<feature type="transmembrane region" description="Helical" evidence="10">
    <location>
        <begin position="300"/>
        <end position="320"/>
    </location>
</feature>
<evidence type="ECO:0000313" key="12">
    <source>
        <dbReference type="Proteomes" id="UP000216991"/>
    </source>
</evidence>
<feature type="transmembrane region" description="Helical" evidence="10">
    <location>
        <begin position="29"/>
        <end position="49"/>
    </location>
</feature>
<name>A0A255Z1Y1_9SPHN</name>
<gene>
    <name evidence="11" type="ORF">CHU93_01580</name>
</gene>
<feature type="transmembrane region" description="Helical" evidence="10">
    <location>
        <begin position="431"/>
        <end position="451"/>
    </location>
</feature>
<evidence type="ECO:0000256" key="8">
    <source>
        <dbReference type="ARBA" id="ARBA00023136"/>
    </source>
</evidence>
<keyword evidence="12" id="KW-1185">Reference proteome</keyword>
<dbReference type="GO" id="GO:0006811">
    <property type="term" value="P:monoatomic ion transport"/>
    <property type="evidence" value="ECO:0007669"/>
    <property type="project" value="UniProtKB-KW"/>
</dbReference>
<keyword evidence="4" id="KW-1003">Cell membrane</keyword>
<feature type="transmembrane region" description="Helical" evidence="10">
    <location>
        <begin position="148"/>
        <end position="170"/>
    </location>
</feature>
<dbReference type="AlphaFoldDB" id="A0A255Z1Y1"/>
<keyword evidence="3" id="KW-0050">Antiport</keyword>
<dbReference type="InterPro" id="IPR050222">
    <property type="entry name" value="MATE_MdtK"/>
</dbReference>
<evidence type="ECO:0000256" key="3">
    <source>
        <dbReference type="ARBA" id="ARBA00022449"/>
    </source>
</evidence>
<dbReference type="GO" id="GO:0042910">
    <property type="term" value="F:xenobiotic transmembrane transporter activity"/>
    <property type="evidence" value="ECO:0007669"/>
    <property type="project" value="InterPro"/>
</dbReference>
<evidence type="ECO:0000256" key="9">
    <source>
        <dbReference type="ARBA" id="ARBA00031636"/>
    </source>
</evidence>
<feature type="transmembrane region" description="Helical" evidence="10">
    <location>
        <begin position="61"/>
        <end position="84"/>
    </location>
</feature>
<feature type="transmembrane region" description="Helical" evidence="10">
    <location>
        <begin position="332"/>
        <end position="353"/>
    </location>
</feature>
<evidence type="ECO:0000256" key="6">
    <source>
        <dbReference type="ARBA" id="ARBA00022989"/>
    </source>
</evidence>
<feature type="transmembrane region" description="Helical" evidence="10">
    <location>
        <begin position="207"/>
        <end position="231"/>
    </location>
</feature>
<sequence length="457" mass="46166">MDRIQPLATTSPAAQRAELLRSGPVLPTLLRLTLPNLVALGSAAIVSIAETAYVGRIGVAALGGIALAFPVFMLMQMLSAGAMGGTISGAISRAMGAGNRALAQGLALAALAIAVVFGLVLAVLVRVFGRDLFALLGGSGAVLEQALAFANTAAWGIPAIWLANTLASMLRGSGNMAVPANILLCAGIGQVLIGGAFGLGVRPFPALGIAGVALGQVAAFWTAAIILFLYIRAGRSALTLRFAAGAARAEHVAALLRIGAIAMLSPLLSVGSVLMLTRMVARFGPDVLAGYGIGVRLEFLLIPIAFSVGVAAVPIVGTAIGSRDIARARRVAWTAGTLAFAGVGAIGLLAVALPGLWVDLFTKVAPVRQPAYAYLSVAGFGYGLFGMGLCLYFASQGAGRVGGVIMAQALRAGIVLGGGLLLLNHSGTADSIFLLSTGAMVAMAIGTALVVKMSTWR</sequence>
<evidence type="ECO:0000256" key="4">
    <source>
        <dbReference type="ARBA" id="ARBA00022475"/>
    </source>
</evidence>
<protein>
    <recommendedName>
        <fullName evidence="9">Multidrug-efflux transporter</fullName>
    </recommendedName>
</protein>
<evidence type="ECO:0000256" key="7">
    <source>
        <dbReference type="ARBA" id="ARBA00023065"/>
    </source>
</evidence>
<evidence type="ECO:0000256" key="2">
    <source>
        <dbReference type="ARBA" id="ARBA00022448"/>
    </source>
</evidence>
<feature type="transmembrane region" description="Helical" evidence="10">
    <location>
        <begin position="401"/>
        <end position="425"/>
    </location>
</feature>
<dbReference type="InterPro" id="IPR048279">
    <property type="entry name" value="MdtK-like"/>
</dbReference>